<protein>
    <submittedName>
        <fullName evidence="11">Outer membrane receptor for ferrienterochelin and colicins</fullName>
    </submittedName>
    <submittedName>
        <fullName evidence="10">TonB-dependent receptor</fullName>
    </submittedName>
</protein>
<feature type="signal peptide" evidence="8">
    <location>
        <begin position="1"/>
        <end position="20"/>
    </location>
</feature>
<sequence>MKKVTLFLAFLLFAVGMALAQQKTFSGVVISSEDGKPVIGASVVAKGFPGVGAQTDLDGKFSFSGPASVKTLMISYIGMKTVEVPASANMKITLAPEAKALEGIVVTGMGVKRSQKSLGYSVQQVKSDDLKTTRTTDLNNALAGKISGARFIGGSGATFDAGSIVLRGTSSLSPGGSEPIYVVDGVITNKNMVNMDDVVSLNVLKGPAATAVYGSEGGNGAIIITTRGGTASGGGSAVQTVVDFSHTTTFEKPVNYFDFQQEYGGGYMGADAELYVYKWKEGDNPEWKVLDGQRFYDYANDASWGPKFDGKPYIPFYAWDTTDPRFGQTALWQAHGKDNILELFRTGITNTTNIGFGRASQDHMTRVSFTNVSRRGMAYNSDAVRRFLSVKTSFRPMERMTVDLDYKYTYRENHNAVNEEYGAFNPVYSFTQWGHTNVNIKDLKENYVRPDGSFRTWNIISPRDFTPAYHNNPFALMNEVNKYSRYSWNVFSTNATYEITDKIKATASLFGNLRNYMSETKVGLNLVGKDLVPYYGQEQNRIIDVRAQGKVAYSDRFWEDQLTLDAAVYVEDRTNRYDRLIGKTTDGLTDLRFNFGASNGKPLAENFTSKYHTRSLFGTLTLGLKNTYYADFSARNDWSSTLPDKNNSYFFGGVSLAAIASNLIERNPVLNFWKIRASLAQVGSTMNPYNVYQTYETGKYGSTTWARNIRTLNDPEIRPTISTSYEVGTEFRMFNNRFWGDINFYSRVAKDQIINLNNAPASGFSYRKVNAGKIRNRGIEISLGGSPVKTNDWQWDVNFNFAKNVNKLLELDGIRQDYRVNWMSLGSRASLYAIVGKPVGTILANDWKYDDLGRQVFRKRTEKDEKGKIKGIENGEYDLVTNQVAHEIGNVQPDFTGGFSTSLRWKNLTFRTSLDFQIGGNILSVSNMFGEGSGLLSSTIGKNARGGDVRAPLDQDGGVHVVGVDTEGNKVDSYIEASYYFNSAKSSLWGPYCYDATYVKMRELAISYEFPKSLLDKTGFLKGASIAFVANNPWLIYSGVPNLDVSEAINSYGGYIEMGQTLSSRTFGFTVNLTF</sequence>
<evidence type="ECO:0000256" key="4">
    <source>
        <dbReference type="ARBA" id="ARBA00022692"/>
    </source>
</evidence>
<gene>
    <name evidence="10" type="ORF">HQ47_08145</name>
    <name evidence="11" type="ORF">NCTC11632_00161</name>
</gene>
<keyword evidence="8" id="KW-0732">Signal</keyword>
<dbReference type="RefSeq" id="WP_025004405.1">
    <property type="nucleotide sequence ID" value="NZ_JRFA01000023.1"/>
</dbReference>
<reference evidence="10 12" key="1">
    <citation type="submission" date="2014-09" db="EMBL/GenBank/DDBJ databases">
        <title>Draft Genome Sequence of Porphyromonas macacae COT-192_OH2859.</title>
        <authorList>
            <person name="Wallis C."/>
            <person name="Deusch O."/>
            <person name="O'Flynn C."/>
            <person name="Davis I."/>
            <person name="Horsfall A."/>
            <person name="Kirkwood N."/>
            <person name="Harris S."/>
            <person name="Eisen J.A."/>
            <person name="Coil D.A."/>
            <person name="Darling A.E."/>
            <person name="Jospin G."/>
            <person name="Alexiev A."/>
        </authorList>
    </citation>
    <scope>NUCLEOTIDE SEQUENCE [LARGE SCALE GENOMIC DNA]</scope>
    <source>
        <strain evidence="12">COT-192 OH2859</strain>
        <strain evidence="10">COT-192_OH2859</strain>
    </source>
</reference>
<dbReference type="GO" id="GO:0009279">
    <property type="term" value="C:cell outer membrane"/>
    <property type="evidence" value="ECO:0007669"/>
    <property type="project" value="UniProtKB-SubCell"/>
</dbReference>
<dbReference type="InterPro" id="IPR037066">
    <property type="entry name" value="Plug_dom_sf"/>
</dbReference>
<dbReference type="InterPro" id="IPR036942">
    <property type="entry name" value="Beta-barrel_TonB_sf"/>
</dbReference>
<reference evidence="11 13" key="2">
    <citation type="submission" date="2018-06" db="EMBL/GenBank/DDBJ databases">
        <authorList>
            <consortium name="Pathogen Informatics"/>
            <person name="Doyle S."/>
        </authorList>
    </citation>
    <scope>NUCLEOTIDE SEQUENCE [LARGE SCALE GENOMIC DNA]</scope>
    <source>
        <strain evidence="11 13">NCTC11632</strain>
    </source>
</reference>
<dbReference type="Gene3D" id="2.40.170.20">
    <property type="entry name" value="TonB-dependent receptor, beta-barrel domain"/>
    <property type="match status" value="1"/>
</dbReference>
<dbReference type="InterPro" id="IPR039426">
    <property type="entry name" value="TonB-dep_rcpt-like"/>
</dbReference>
<dbReference type="OrthoDB" id="9768177at2"/>
<evidence type="ECO:0000259" key="9">
    <source>
        <dbReference type="Pfam" id="PF07715"/>
    </source>
</evidence>
<dbReference type="Gene3D" id="2.170.130.10">
    <property type="entry name" value="TonB-dependent receptor, plug domain"/>
    <property type="match status" value="1"/>
</dbReference>
<evidence type="ECO:0000256" key="5">
    <source>
        <dbReference type="ARBA" id="ARBA00023136"/>
    </source>
</evidence>
<keyword evidence="5 7" id="KW-0472">Membrane</keyword>
<proteinExistence type="inferred from homology"/>
<evidence type="ECO:0000256" key="2">
    <source>
        <dbReference type="ARBA" id="ARBA00022448"/>
    </source>
</evidence>
<evidence type="ECO:0000313" key="10">
    <source>
        <dbReference type="EMBL" id="KGN73421.1"/>
    </source>
</evidence>
<dbReference type="Pfam" id="PF07715">
    <property type="entry name" value="Plug"/>
    <property type="match status" value="1"/>
</dbReference>
<dbReference type="STRING" id="28115.HQ47_08145"/>
<dbReference type="EMBL" id="JRFA01000023">
    <property type="protein sequence ID" value="KGN73421.1"/>
    <property type="molecule type" value="Genomic_DNA"/>
</dbReference>
<dbReference type="PROSITE" id="PS52016">
    <property type="entry name" value="TONB_DEPENDENT_REC_3"/>
    <property type="match status" value="1"/>
</dbReference>
<dbReference type="Proteomes" id="UP000030103">
    <property type="component" value="Unassembled WGS sequence"/>
</dbReference>
<dbReference type="SUPFAM" id="SSF56935">
    <property type="entry name" value="Porins"/>
    <property type="match status" value="1"/>
</dbReference>
<evidence type="ECO:0000256" key="8">
    <source>
        <dbReference type="SAM" id="SignalP"/>
    </source>
</evidence>
<dbReference type="Pfam" id="PF13715">
    <property type="entry name" value="CarbopepD_reg_2"/>
    <property type="match status" value="1"/>
</dbReference>
<evidence type="ECO:0000256" key="7">
    <source>
        <dbReference type="PROSITE-ProRule" id="PRU01360"/>
    </source>
</evidence>
<evidence type="ECO:0000313" key="13">
    <source>
        <dbReference type="Proteomes" id="UP000254156"/>
    </source>
</evidence>
<dbReference type="InterPro" id="IPR012910">
    <property type="entry name" value="Plug_dom"/>
</dbReference>
<comment type="subcellular location">
    <subcellularLocation>
        <location evidence="1 7">Cell outer membrane</location>
        <topology evidence="1 7">Multi-pass membrane protein</topology>
    </subcellularLocation>
</comment>
<dbReference type="NCBIfam" id="TIGR04056">
    <property type="entry name" value="OMP_RagA_SusC"/>
    <property type="match status" value="1"/>
</dbReference>
<evidence type="ECO:0000313" key="12">
    <source>
        <dbReference type="Proteomes" id="UP000030103"/>
    </source>
</evidence>
<evidence type="ECO:0000313" key="11">
    <source>
        <dbReference type="EMBL" id="SUB88100.1"/>
    </source>
</evidence>
<dbReference type="InterPro" id="IPR023996">
    <property type="entry name" value="TonB-dep_OMP_SusC/RagA"/>
</dbReference>
<name>A0A0A2E3K3_9PORP</name>
<keyword evidence="6 7" id="KW-0998">Cell outer membrane</keyword>
<accession>A0A0A2E3K3</accession>
<feature type="chain" id="PRO_5036291266" evidence="8">
    <location>
        <begin position="21"/>
        <end position="1075"/>
    </location>
</feature>
<dbReference type="InterPro" id="IPR008969">
    <property type="entry name" value="CarboxyPept-like_regulatory"/>
</dbReference>
<dbReference type="SUPFAM" id="SSF49464">
    <property type="entry name" value="Carboxypeptidase regulatory domain-like"/>
    <property type="match status" value="1"/>
</dbReference>
<evidence type="ECO:0000256" key="3">
    <source>
        <dbReference type="ARBA" id="ARBA00022452"/>
    </source>
</evidence>
<dbReference type="eggNOG" id="COG1629">
    <property type="taxonomic scope" value="Bacteria"/>
</dbReference>
<keyword evidence="4 7" id="KW-0812">Transmembrane</keyword>
<dbReference type="AlphaFoldDB" id="A0A0A2E3K3"/>
<comment type="similarity">
    <text evidence="7">Belongs to the TonB-dependent receptor family.</text>
</comment>
<evidence type="ECO:0000256" key="1">
    <source>
        <dbReference type="ARBA" id="ARBA00004571"/>
    </source>
</evidence>
<keyword evidence="10" id="KW-0675">Receptor</keyword>
<organism evidence="10 12">
    <name type="scientific">Porphyromonas macacae</name>
    <dbReference type="NCBI Taxonomy" id="28115"/>
    <lineage>
        <taxon>Bacteria</taxon>
        <taxon>Pseudomonadati</taxon>
        <taxon>Bacteroidota</taxon>
        <taxon>Bacteroidia</taxon>
        <taxon>Bacteroidales</taxon>
        <taxon>Porphyromonadaceae</taxon>
        <taxon>Porphyromonas</taxon>
    </lineage>
</organism>
<keyword evidence="3 7" id="KW-1134">Transmembrane beta strand</keyword>
<feature type="domain" description="TonB-dependent receptor plug" evidence="9">
    <location>
        <begin position="115"/>
        <end position="221"/>
    </location>
</feature>
<keyword evidence="12" id="KW-1185">Reference proteome</keyword>
<evidence type="ECO:0000256" key="6">
    <source>
        <dbReference type="ARBA" id="ARBA00023237"/>
    </source>
</evidence>
<keyword evidence="2 7" id="KW-0813">Transport</keyword>
<dbReference type="Gene3D" id="2.60.40.1120">
    <property type="entry name" value="Carboxypeptidase-like, regulatory domain"/>
    <property type="match status" value="1"/>
</dbReference>
<dbReference type="EMBL" id="UGTF01000002">
    <property type="protein sequence ID" value="SUB88100.1"/>
    <property type="molecule type" value="Genomic_DNA"/>
</dbReference>
<dbReference type="Proteomes" id="UP000254156">
    <property type="component" value="Unassembled WGS sequence"/>
</dbReference>